<dbReference type="SUPFAM" id="SSF53822">
    <property type="entry name" value="Periplasmic binding protein-like I"/>
    <property type="match status" value="1"/>
</dbReference>
<dbReference type="CDD" id="cd01536">
    <property type="entry name" value="PBP1_ABC_sugar_binding-like"/>
    <property type="match status" value="1"/>
</dbReference>
<dbReference type="PROSITE" id="PS51257">
    <property type="entry name" value="PROKAR_LIPOPROTEIN"/>
    <property type="match status" value="1"/>
</dbReference>
<dbReference type="Proteomes" id="UP000240542">
    <property type="component" value="Unassembled WGS sequence"/>
</dbReference>
<evidence type="ECO:0000256" key="3">
    <source>
        <dbReference type="ARBA" id="ARBA00022729"/>
    </source>
</evidence>
<dbReference type="RefSeq" id="WP_170134344.1">
    <property type="nucleotide sequence ID" value="NZ_PYGA01000025.1"/>
</dbReference>
<evidence type="ECO:0000313" key="7">
    <source>
        <dbReference type="Proteomes" id="UP000240542"/>
    </source>
</evidence>
<dbReference type="InterPro" id="IPR025997">
    <property type="entry name" value="SBP_2_dom"/>
</dbReference>
<evidence type="ECO:0000256" key="4">
    <source>
        <dbReference type="SAM" id="SignalP"/>
    </source>
</evidence>
<sequence length="363" mass="37835">MGVRHTTWRNRIACAAAACIALSGCTMQPPGGADTAAGDAPAPSTGKPVIGVAAIDLTSPFFVGMRKAADVAAEDYGVATTWQSAEGSVENQISTIQNFINQGVAAILVDPLDKNALGTVIKRAEAAGIPVVSMGNKIDAEGAYNTLYRDADNMATVARASATALGGEGEIALLVGARGNYVSDTREKAFRTTLREEYPDIDLVSVQPTAFDSRKASNTTVTWMTTDPDLDLVACISDPLCLSAKTTASSLGRADLRVAGHDGDADMHGLLADGSMVVDVLTGAGRVGYWNLAVGARLADGADLPRELYLPSYVVSTDRTAEELRGKGLDLDYATPEEAAAIAEDYGDEFGPGLDDADMTVRP</sequence>
<evidence type="ECO:0000256" key="1">
    <source>
        <dbReference type="ARBA" id="ARBA00004196"/>
    </source>
</evidence>
<dbReference type="InterPro" id="IPR028082">
    <property type="entry name" value="Peripla_BP_I"/>
</dbReference>
<dbReference type="Gene3D" id="3.40.50.2300">
    <property type="match status" value="2"/>
</dbReference>
<comment type="subcellular location">
    <subcellularLocation>
        <location evidence="1">Cell envelope</location>
    </subcellularLocation>
</comment>
<dbReference type="Pfam" id="PF13407">
    <property type="entry name" value="Peripla_BP_4"/>
    <property type="match status" value="1"/>
</dbReference>
<keyword evidence="3 4" id="KW-0732">Signal</keyword>
<feature type="domain" description="Periplasmic binding protein" evidence="5">
    <location>
        <begin position="50"/>
        <end position="302"/>
    </location>
</feature>
<dbReference type="EMBL" id="PYGA01000025">
    <property type="protein sequence ID" value="PSK89688.1"/>
    <property type="molecule type" value="Genomic_DNA"/>
</dbReference>
<name>A0A2P8CXJ3_9ACTN</name>
<feature type="chain" id="PRO_5038511584" evidence="4">
    <location>
        <begin position="29"/>
        <end position="363"/>
    </location>
</feature>
<comment type="caution">
    <text evidence="6">The sequence shown here is derived from an EMBL/GenBank/DDBJ whole genome shotgun (WGS) entry which is preliminary data.</text>
</comment>
<reference evidence="6 7" key="1">
    <citation type="submission" date="2018-03" db="EMBL/GenBank/DDBJ databases">
        <title>Genomic Encyclopedia of Archaeal and Bacterial Type Strains, Phase II (KMG-II): from individual species to whole genera.</title>
        <authorList>
            <person name="Goeker M."/>
        </authorList>
    </citation>
    <scope>NUCLEOTIDE SEQUENCE [LARGE SCALE GENOMIC DNA]</scope>
    <source>
        <strain evidence="6 7">DSM 45312</strain>
    </source>
</reference>
<dbReference type="GO" id="GO:0030313">
    <property type="term" value="C:cell envelope"/>
    <property type="evidence" value="ECO:0007669"/>
    <property type="project" value="UniProtKB-SubCell"/>
</dbReference>
<dbReference type="PANTHER" id="PTHR46847:SF1">
    <property type="entry name" value="D-ALLOSE-BINDING PERIPLASMIC PROTEIN-RELATED"/>
    <property type="match status" value="1"/>
</dbReference>
<evidence type="ECO:0000313" key="6">
    <source>
        <dbReference type="EMBL" id="PSK89688.1"/>
    </source>
</evidence>
<proteinExistence type="inferred from homology"/>
<dbReference type="PANTHER" id="PTHR46847">
    <property type="entry name" value="D-ALLOSE-BINDING PERIPLASMIC PROTEIN-RELATED"/>
    <property type="match status" value="1"/>
</dbReference>
<gene>
    <name evidence="6" type="ORF">CLV63_12582</name>
</gene>
<keyword evidence="7" id="KW-1185">Reference proteome</keyword>
<accession>A0A2P8CXJ3</accession>
<comment type="similarity">
    <text evidence="2">Belongs to the bacterial solute-binding protein 2 family.</text>
</comment>
<dbReference type="GO" id="GO:0030246">
    <property type="term" value="F:carbohydrate binding"/>
    <property type="evidence" value="ECO:0007669"/>
    <property type="project" value="UniProtKB-ARBA"/>
</dbReference>
<feature type="signal peptide" evidence="4">
    <location>
        <begin position="1"/>
        <end position="28"/>
    </location>
</feature>
<evidence type="ECO:0000256" key="2">
    <source>
        <dbReference type="ARBA" id="ARBA00007639"/>
    </source>
</evidence>
<evidence type="ECO:0000259" key="5">
    <source>
        <dbReference type="Pfam" id="PF13407"/>
    </source>
</evidence>
<organism evidence="6 7">
    <name type="scientific">Murinocardiopsis flavida</name>
    <dbReference type="NCBI Taxonomy" id="645275"/>
    <lineage>
        <taxon>Bacteria</taxon>
        <taxon>Bacillati</taxon>
        <taxon>Actinomycetota</taxon>
        <taxon>Actinomycetes</taxon>
        <taxon>Streptosporangiales</taxon>
        <taxon>Nocardiopsidaceae</taxon>
        <taxon>Murinocardiopsis</taxon>
    </lineage>
</organism>
<protein>
    <submittedName>
        <fullName evidence="6">Monosaccharide ABC transporter substrate-binding protein (CUT2 family)</fullName>
    </submittedName>
</protein>
<dbReference type="AlphaFoldDB" id="A0A2P8CXJ3"/>